<proteinExistence type="predicted"/>
<dbReference type="EMBL" id="KN838546">
    <property type="protein sequence ID" value="KIK07586.1"/>
    <property type="molecule type" value="Genomic_DNA"/>
</dbReference>
<keyword evidence="2" id="KW-1185">Reference proteome</keyword>
<dbReference type="Proteomes" id="UP000054477">
    <property type="component" value="Unassembled WGS sequence"/>
</dbReference>
<sequence>MPPSMKTELKVEQLPEWDGNHWTAIEYFWQVQQLAYLGGWIPEALGYWLWFRLKEGSTVKKWFVTLPVTHQSYMRSHYLKFLKGVKDGFLGQRWQLKMNNYYNSQSFCERNHERESPSDFVIRRIIYTRMLLTVDVGGPLEVFYIMRKAPISWGPILLISSIKDSSELYSRVTEHEEALLEAYQ</sequence>
<dbReference type="OrthoDB" id="3062456at2759"/>
<organism evidence="1 2">
    <name type="scientific">Laccaria amethystina LaAM-08-1</name>
    <dbReference type="NCBI Taxonomy" id="1095629"/>
    <lineage>
        <taxon>Eukaryota</taxon>
        <taxon>Fungi</taxon>
        <taxon>Dikarya</taxon>
        <taxon>Basidiomycota</taxon>
        <taxon>Agaricomycotina</taxon>
        <taxon>Agaricomycetes</taxon>
        <taxon>Agaricomycetidae</taxon>
        <taxon>Agaricales</taxon>
        <taxon>Agaricineae</taxon>
        <taxon>Hydnangiaceae</taxon>
        <taxon>Laccaria</taxon>
    </lineage>
</organism>
<evidence type="ECO:0000313" key="2">
    <source>
        <dbReference type="Proteomes" id="UP000054477"/>
    </source>
</evidence>
<dbReference type="AlphaFoldDB" id="A0A0C9XRF7"/>
<name>A0A0C9XRF7_9AGAR</name>
<reference evidence="1 2" key="1">
    <citation type="submission" date="2014-04" db="EMBL/GenBank/DDBJ databases">
        <authorList>
            <consortium name="DOE Joint Genome Institute"/>
            <person name="Kuo A."/>
            <person name="Kohler A."/>
            <person name="Nagy L.G."/>
            <person name="Floudas D."/>
            <person name="Copeland A."/>
            <person name="Barry K.W."/>
            <person name="Cichocki N."/>
            <person name="Veneault-Fourrey C."/>
            <person name="LaButti K."/>
            <person name="Lindquist E.A."/>
            <person name="Lipzen A."/>
            <person name="Lundell T."/>
            <person name="Morin E."/>
            <person name="Murat C."/>
            <person name="Sun H."/>
            <person name="Tunlid A."/>
            <person name="Henrissat B."/>
            <person name="Grigoriev I.V."/>
            <person name="Hibbett D.S."/>
            <person name="Martin F."/>
            <person name="Nordberg H.P."/>
            <person name="Cantor M.N."/>
            <person name="Hua S.X."/>
        </authorList>
    </citation>
    <scope>NUCLEOTIDE SEQUENCE [LARGE SCALE GENOMIC DNA]</scope>
    <source>
        <strain evidence="1 2">LaAM-08-1</strain>
    </source>
</reference>
<gene>
    <name evidence="1" type="ORF">K443DRAFT_86619</name>
</gene>
<protein>
    <submittedName>
        <fullName evidence="1">Uncharacterized protein</fullName>
    </submittedName>
</protein>
<dbReference type="HOGENOM" id="CLU_1551281_0_0_1"/>
<accession>A0A0C9XRF7</accession>
<feature type="non-terminal residue" evidence="1">
    <location>
        <position position="184"/>
    </location>
</feature>
<evidence type="ECO:0000313" key="1">
    <source>
        <dbReference type="EMBL" id="KIK07586.1"/>
    </source>
</evidence>
<reference evidence="2" key="2">
    <citation type="submission" date="2015-01" db="EMBL/GenBank/DDBJ databases">
        <title>Evolutionary Origins and Diversification of the Mycorrhizal Mutualists.</title>
        <authorList>
            <consortium name="DOE Joint Genome Institute"/>
            <consortium name="Mycorrhizal Genomics Consortium"/>
            <person name="Kohler A."/>
            <person name="Kuo A."/>
            <person name="Nagy L.G."/>
            <person name="Floudas D."/>
            <person name="Copeland A."/>
            <person name="Barry K.W."/>
            <person name="Cichocki N."/>
            <person name="Veneault-Fourrey C."/>
            <person name="LaButti K."/>
            <person name="Lindquist E.A."/>
            <person name="Lipzen A."/>
            <person name="Lundell T."/>
            <person name="Morin E."/>
            <person name="Murat C."/>
            <person name="Riley R."/>
            <person name="Ohm R."/>
            <person name="Sun H."/>
            <person name="Tunlid A."/>
            <person name="Henrissat B."/>
            <person name="Grigoriev I.V."/>
            <person name="Hibbett D.S."/>
            <person name="Martin F."/>
        </authorList>
    </citation>
    <scope>NUCLEOTIDE SEQUENCE [LARGE SCALE GENOMIC DNA]</scope>
    <source>
        <strain evidence="2">LaAM-08-1</strain>
    </source>
</reference>